<dbReference type="KEGG" id="dpx:DAPPUDRAFT_311389"/>
<dbReference type="AlphaFoldDB" id="E9FWR9"/>
<organism evidence="1 2">
    <name type="scientific">Daphnia pulex</name>
    <name type="common">Water flea</name>
    <dbReference type="NCBI Taxonomy" id="6669"/>
    <lineage>
        <taxon>Eukaryota</taxon>
        <taxon>Metazoa</taxon>
        <taxon>Ecdysozoa</taxon>
        <taxon>Arthropoda</taxon>
        <taxon>Crustacea</taxon>
        <taxon>Branchiopoda</taxon>
        <taxon>Diplostraca</taxon>
        <taxon>Cladocera</taxon>
        <taxon>Anomopoda</taxon>
        <taxon>Daphniidae</taxon>
        <taxon>Daphnia</taxon>
    </lineage>
</organism>
<name>E9FWR9_DAPPU</name>
<dbReference type="Proteomes" id="UP000000305">
    <property type="component" value="Unassembled WGS sequence"/>
</dbReference>
<reference evidence="1 2" key="1">
    <citation type="journal article" date="2011" name="Science">
        <title>The ecoresponsive genome of Daphnia pulex.</title>
        <authorList>
            <person name="Colbourne J.K."/>
            <person name="Pfrender M.E."/>
            <person name="Gilbert D."/>
            <person name="Thomas W.K."/>
            <person name="Tucker A."/>
            <person name="Oakley T.H."/>
            <person name="Tokishita S."/>
            <person name="Aerts A."/>
            <person name="Arnold G.J."/>
            <person name="Basu M.K."/>
            <person name="Bauer D.J."/>
            <person name="Caceres C.E."/>
            <person name="Carmel L."/>
            <person name="Casola C."/>
            <person name="Choi J.H."/>
            <person name="Detter J.C."/>
            <person name="Dong Q."/>
            <person name="Dusheyko S."/>
            <person name="Eads B.D."/>
            <person name="Frohlich T."/>
            <person name="Geiler-Samerotte K.A."/>
            <person name="Gerlach D."/>
            <person name="Hatcher P."/>
            <person name="Jogdeo S."/>
            <person name="Krijgsveld J."/>
            <person name="Kriventseva E.V."/>
            <person name="Kultz D."/>
            <person name="Laforsch C."/>
            <person name="Lindquist E."/>
            <person name="Lopez J."/>
            <person name="Manak J.R."/>
            <person name="Muller J."/>
            <person name="Pangilinan J."/>
            <person name="Patwardhan R.P."/>
            <person name="Pitluck S."/>
            <person name="Pritham E.J."/>
            <person name="Rechtsteiner A."/>
            <person name="Rho M."/>
            <person name="Rogozin I.B."/>
            <person name="Sakarya O."/>
            <person name="Salamov A."/>
            <person name="Schaack S."/>
            <person name="Shapiro H."/>
            <person name="Shiga Y."/>
            <person name="Skalitzky C."/>
            <person name="Smith Z."/>
            <person name="Souvorov A."/>
            <person name="Sung W."/>
            <person name="Tang Z."/>
            <person name="Tsuchiya D."/>
            <person name="Tu H."/>
            <person name="Vos H."/>
            <person name="Wang M."/>
            <person name="Wolf Y.I."/>
            <person name="Yamagata H."/>
            <person name="Yamada T."/>
            <person name="Ye Y."/>
            <person name="Shaw J.R."/>
            <person name="Andrews J."/>
            <person name="Crease T.J."/>
            <person name="Tang H."/>
            <person name="Lucas S.M."/>
            <person name="Robertson H.M."/>
            <person name="Bork P."/>
            <person name="Koonin E.V."/>
            <person name="Zdobnov E.M."/>
            <person name="Grigoriev I.V."/>
            <person name="Lynch M."/>
            <person name="Boore J.L."/>
        </authorList>
    </citation>
    <scope>NUCLEOTIDE SEQUENCE [LARGE SCALE GENOMIC DNA]</scope>
</reference>
<proteinExistence type="predicted"/>
<evidence type="ECO:0000313" key="1">
    <source>
        <dbReference type="EMBL" id="EFX88385.1"/>
    </source>
</evidence>
<protein>
    <submittedName>
        <fullName evidence="1">Uncharacterized protein</fullName>
    </submittedName>
</protein>
<dbReference type="EMBL" id="GL732526">
    <property type="protein sequence ID" value="EFX88385.1"/>
    <property type="molecule type" value="Genomic_DNA"/>
</dbReference>
<dbReference type="HOGENOM" id="CLU_2998542_0_0_1"/>
<sequence>MPVGSSLPAIMIMERIIIDGQWWRQLQQDNRGFWSVVTVNIPSIREYGLATQQVVNV</sequence>
<keyword evidence="2" id="KW-1185">Reference proteome</keyword>
<accession>E9FWR9</accession>
<evidence type="ECO:0000313" key="2">
    <source>
        <dbReference type="Proteomes" id="UP000000305"/>
    </source>
</evidence>
<gene>
    <name evidence="1" type="ORF">DAPPUDRAFT_311389</name>
</gene>
<dbReference type="InParanoid" id="E9FWR9"/>